<evidence type="ECO:0000313" key="3">
    <source>
        <dbReference type="EMBL" id="GFS25260.1"/>
    </source>
</evidence>
<proteinExistence type="predicted"/>
<dbReference type="SUPFAM" id="SSF46689">
    <property type="entry name" value="Homeodomain-like"/>
    <property type="match status" value="1"/>
</dbReference>
<dbReference type="EMBL" id="BMAT01014029">
    <property type="protein sequence ID" value="GFS25260.1"/>
    <property type="molecule type" value="Genomic_DNA"/>
</dbReference>
<dbReference type="Proteomes" id="UP000762676">
    <property type="component" value="Unassembled WGS sequence"/>
</dbReference>
<dbReference type="PROSITE" id="PS51253">
    <property type="entry name" value="HTH_CENPB"/>
    <property type="match status" value="1"/>
</dbReference>
<gene>
    <name evidence="3" type="ORF">ElyMa_007022700</name>
</gene>
<dbReference type="PANTHER" id="PTHR19303:SF73">
    <property type="entry name" value="PROTEIN PDC2"/>
    <property type="match status" value="1"/>
</dbReference>
<dbReference type="InterPro" id="IPR050863">
    <property type="entry name" value="CenT-Element_Derived"/>
</dbReference>
<dbReference type="InterPro" id="IPR006600">
    <property type="entry name" value="HTH_CenpB_DNA-bd_dom"/>
</dbReference>
<dbReference type="GO" id="GO:0003677">
    <property type="term" value="F:DNA binding"/>
    <property type="evidence" value="ECO:0007669"/>
    <property type="project" value="UniProtKB-KW"/>
</dbReference>
<dbReference type="GO" id="GO:0005634">
    <property type="term" value="C:nucleus"/>
    <property type="evidence" value="ECO:0007669"/>
    <property type="project" value="TreeGrafter"/>
</dbReference>
<dbReference type="AlphaFoldDB" id="A0AAV4JS91"/>
<keyword evidence="4" id="KW-1185">Reference proteome</keyword>
<evidence type="ECO:0000259" key="2">
    <source>
        <dbReference type="PROSITE" id="PS51253"/>
    </source>
</evidence>
<sequence length="104" mass="11793">MRTGGEDKVDEAVFSWFKQTQAMNVPESGTLMSIADEMKIDFSASAGWLDRFKKRRGIAFESICGESAVVDTNQTDKWKSTVLPQILKDYNPDDIYNADETRTF</sequence>
<dbReference type="PANTHER" id="PTHR19303">
    <property type="entry name" value="TRANSPOSON"/>
    <property type="match status" value="1"/>
</dbReference>
<dbReference type="Pfam" id="PF03221">
    <property type="entry name" value="HTH_Tnp_Tc5"/>
    <property type="match status" value="1"/>
</dbReference>
<protein>
    <submittedName>
        <fullName evidence="3">Tigger transposable element-derived protein 6</fullName>
    </submittedName>
</protein>
<comment type="caution">
    <text evidence="3">The sequence shown here is derived from an EMBL/GenBank/DDBJ whole genome shotgun (WGS) entry which is preliminary data.</text>
</comment>
<reference evidence="3 4" key="1">
    <citation type="journal article" date="2021" name="Elife">
        <title>Chloroplast acquisition without the gene transfer in kleptoplastic sea slugs, Plakobranchus ocellatus.</title>
        <authorList>
            <person name="Maeda T."/>
            <person name="Takahashi S."/>
            <person name="Yoshida T."/>
            <person name="Shimamura S."/>
            <person name="Takaki Y."/>
            <person name="Nagai Y."/>
            <person name="Toyoda A."/>
            <person name="Suzuki Y."/>
            <person name="Arimoto A."/>
            <person name="Ishii H."/>
            <person name="Satoh N."/>
            <person name="Nishiyama T."/>
            <person name="Hasebe M."/>
            <person name="Maruyama T."/>
            <person name="Minagawa J."/>
            <person name="Obokata J."/>
            <person name="Shigenobu S."/>
        </authorList>
    </citation>
    <scope>NUCLEOTIDE SEQUENCE [LARGE SCALE GENOMIC DNA]</scope>
</reference>
<feature type="domain" description="HTH CENPB-type" evidence="2">
    <location>
        <begin position="1"/>
        <end position="62"/>
    </location>
</feature>
<dbReference type="SMART" id="SM00674">
    <property type="entry name" value="CENPB"/>
    <property type="match status" value="1"/>
</dbReference>
<accession>A0AAV4JS91</accession>
<keyword evidence="1" id="KW-0238">DNA-binding</keyword>
<name>A0AAV4JS91_9GAST</name>
<evidence type="ECO:0000313" key="4">
    <source>
        <dbReference type="Proteomes" id="UP000762676"/>
    </source>
</evidence>
<evidence type="ECO:0000256" key="1">
    <source>
        <dbReference type="ARBA" id="ARBA00023125"/>
    </source>
</evidence>
<organism evidence="3 4">
    <name type="scientific">Elysia marginata</name>
    <dbReference type="NCBI Taxonomy" id="1093978"/>
    <lineage>
        <taxon>Eukaryota</taxon>
        <taxon>Metazoa</taxon>
        <taxon>Spiralia</taxon>
        <taxon>Lophotrochozoa</taxon>
        <taxon>Mollusca</taxon>
        <taxon>Gastropoda</taxon>
        <taxon>Heterobranchia</taxon>
        <taxon>Euthyneura</taxon>
        <taxon>Panpulmonata</taxon>
        <taxon>Sacoglossa</taxon>
        <taxon>Placobranchoidea</taxon>
        <taxon>Plakobranchidae</taxon>
        <taxon>Elysia</taxon>
    </lineage>
</organism>
<dbReference type="Gene3D" id="1.10.10.60">
    <property type="entry name" value="Homeodomain-like"/>
    <property type="match status" value="1"/>
</dbReference>
<dbReference type="InterPro" id="IPR009057">
    <property type="entry name" value="Homeodomain-like_sf"/>
</dbReference>